<dbReference type="EMBL" id="JAMYRI010000002">
    <property type="protein sequence ID" value="MER9283169.1"/>
    <property type="molecule type" value="Genomic_DNA"/>
</dbReference>
<keyword evidence="2" id="KW-1185">Reference proteome</keyword>
<dbReference type="Proteomes" id="UP001480082">
    <property type="component" value="Unassembled WGS sequence"/>
</dbReference>
<evidence type="ECO:0000313" key="2">
    <source>
        <dbReference type="Proteomes" id="UP001480082"/>
    </source>
</evidence>
<protein>
    <submittedName>
        <fullName evidence="1">Uncharacterized protein</fullName>
    </submittedName>
</protein>
<comment type="caution">
    <text evidence="1">The sequence shown here is derived from an EMBL/GenBank/DDBJ whole genome shotgun (WGS) entry which is preliminary data.</text>
</comment>
<accession>A0ACC6SU01</accession>
<proteinExistence type="predicted"/>
<evidence type="ECO:0000313" key="1">
    <source>
        <dbReference type="EMBL" id="MER9283169.1"/>
    </source>
</evidence>
<sequence>MATFELTPNEHEHSAAIDQAAQWLATTPPRQRPTPLVPALKEMFGISAVECCAAIRESHLIRARAT</sequence>
<name>A0ACC6SU01_9HYPH</name>
<gene>
    <name evidence="1" type="ORF">NKI81_04225</name>
</gene>
<organism evidence="1 2">
    <name type="scientific">Mesorhizobium australicum</name>
    <dbReference type="NCBI Taxonomy" id="536018"/>
    <lineage>
        <taxon>Bacteria</taxon>
        <taxon>Pseudomonadati</taxon>
        <taxon>Pseudomonadota</taxon>
        <taxon>Alphaproteobacteria</taxon>
        <taxon>Hyphomicrobiales</taxon>
        <taxon>Phyllobacteriaceae</taxon>
        <taxon>Mesorhizobium</taxon>
    </lineage>
</organism>
<reference evidence="1 2" key="1">
    <citation type="journal article" date="2024" name="Proc. Natl. Acad. Sci. U.S.A.">
        <title>The evolutionary genomics of adaptation to stress in wild rhizobium bacteria.</title>
        <authorList>
            <person name="Kehlet-Delgado H."/>
            <person name="Montoya A.P."/>
            <person name="Jensen K.T."/>
            <person name="Wendlandt C.E."/>
            <person name="Dexheimer C."/>
            <person name="Roberts M."/>
            <person name="Torres Martinez L."/>
            <person name="Friesen M.L."/>
            <person name="Griffitts J.S."/>
            <person name="Porter S.S."/>
        </authorList>
    </citation>
    <scope>NUCLEOTIDE SEQUENCE [LARGE SCALE GENOMIC DNA]</scope>
    <source>
        <strain evidence="1 2">M0468</strain>
    </source>
</reference>